<dbReference type="EMBL" id="LNQB01000056">
    <property type="protein sequence ID" value="OAP49296.1"/>
    <property type="molecule type" value="Genomic_DNA"/>
</dbReference>
<feature type="transmembrane region" description="Helical" evidence="1">
    <location>
        <begin position="20"/>
        <end position="41"/>
    </location>
</feature>
<keyword evidence="1" id="KW-1133">Transmembrane helix</keyword>
<dbReference type="RefSeq" id="WP_066869611.1">
    <property type="nucleotide sequence ID" value="NZ_LNQB01000056.1"/>
</dbReference>
<evidence type="ECO:0000313" key="2">
    <source>
        <dbReference type="EMBL" id="OAP49296.1"/>
    </source>
</evidence>
<evidence type="ECO:0000256" key="1">
    <source>
        <dbReference type="SAM" id="Phobius"/>
    </source>
</evidence>
<sequence length="70" mass="7366">MYNRNRYGQPERKASAGAPLAIALLAMLAIAAYLLVGGALLDNRGRDVAVYLPPAANVNSAVQAETAQRP</sequence>
<reference evidence="2 3" key="1">
    <citation type="submission" date="2015-11" db="EMBL/GenBank/DDBJ databases">
        <title>Ensifer anhuiense sp. nov., an effective nitrogen fixation bacterium with Glycine soja.</title>
        <authorList>
            <person name="Yan H."/>
            <person name="Chen W."/>
        </authorList>
    </citation>
    <scope>NUCLEOTIDE SEQUENCE [LARGE SCALE GENOMIC DNA]</scope>
    <source>
        <strain evidence="2 3">LMG 7837</strain>
    </source>
</reference>
<name>A0A178YPY4_SINSA</name>
<accession>A0A178YPY4</accession>
<dbReference type="AlphaFoldDB" id="A0A178YPY4"/>
<protein>
    <submittedName>
        <fullName evidence="2">Uncharacterized protein</fullName>
    </submittedName>
</protein>
<evidence type="ECO:0000313" key="3">
    <source>
        <dbReference type="Proteomes" id="UP000078507"/>
    </source>
</evidence>
<keyword evidence="1" id="KW-0472">Membrane</keyword>
<comment type="caution">
    <text evidence="2">The sequence shown here is derived from an EMBL/GenBank/DDBJ whole genome shotgun (WGS) entry which is preliminary data.</text>
</comment>
<keyword evidence="3" id="KW-1185">Reference proteome</keyword>
<dbReference type="Proteomes" id="UP000078507">
    <property type="component" value="Unassembled WGS sequence"/>
</dbReference>
<gene>
    <name evidence="2" type="ORF">ATB98_24940</name>
</gene>
<keyword evidence="1" id="KW-0812">Transmembrane</keyword>
<proteinExistence type="predicted"/>
<organism evidence="2 3">
    <name type="scientific">Sinorhizobium saheli</name>
    <dbReference type="NCBI Taxonomy" id="36856"/>
    <lineage>
        <taxon>Bacteria</taxon>
        <taxon>Pseudomonadati</taxon>
        <taxon>Pseudomonadota</taxon>
        <taxon>Alphaproteobacteria</taxon>
        <taxon>Hyphomicrobiales</taxon>
        <taxon>Rhizobiaceae</taxon>
        <taxon>Sinorhizobium/Ensifer group</taxon>
        <taxon>Sinorhizobium</taxon>
    </lineage>
</organism>